<proteinExistence type="predicted"/>
<dbReference type="RefSeq" id="WP_047765767.1">
    <property type="nucleotide sequence ID" value="NZ_LAQL01000018.1"/>
</dbReference>
<evidence type="ECO:0000313" key="4">
    <source>
        <dbReference type="Proteomes" id="UP000035444"/>
    </source>
</evidence>
<protein>
    <recommendedName>
        <fullName evidence="2">DUF3592 domain-containing protein</fullName>
    </recommendedName>
</protein>
<dbReference type="OrthoDB" id="7855841at2"/>
<accession>A0A0H2MR69</accession>
<comment type="caution">
    <text evidence="3">The sequence shown here is derived from an EMBL/GenBank/DDBJ whole genome shotgun (WGS) entry which is preliminary data.</text>
</comment>
<organism evidence="3 4">
    <name type="scientific">Kiloniella spongiae</name>
    <dbReference type="NCBI Taxonomy" id="1489064"/>
    <lineage>
        <taxon>Bacteria</taxon>
        <taxon>Pseudomonadati</taxon>
        <taxon>Pseudomonadota</taxon>
        <taxon>Alphaproteobacteria</taxon>
        <taxon>Rhodospirillales</taxon>
        <taxon>Kiloniellaceae</taxon>
        <taxon>Kiloniella</taxon>
    </lineage>
</organism>
<feature type="transmembrane region" description="Helical" evidence="1">
    <location>
        <begin position="13"/>
        <end position="38"/>
    </location>
</feature>
<dbReference type="InterPro" id="IPR021994">
    <property type="entry name" value="DUF3592"/>
</dbReference>
<keyword evidence="4" id="KW-1185">Reference proteome</keyword>
<reference evidence="3 4" key="1">
    <citation type="submission" date="2015-03" db="EMBL/GenBank/DDBJ databases">
        <title>Genome Sequence of Kiloniella spongiae MEBiC09566, isolated from a marine sponge.</title>
        <authorList>
            <person name="Shao Z."/>
            <person name="Wang L."/>
            <person name="Li X."/>
        </authorList>
    </citation>
    <scope>NUCLEOTIDE SEQUENCE [LARGE SCALE GENOMIC DNA]</scope>
    <source>
        <strain evidence="3 4">MEBiC09566</strain>
    </source>
</reference>
<name>A0A0H2MR69_9PROT</name>
<keyword evidence="1" id="KW-1133">Transmembrane helix</keyword>
<dbReference type="EMBL" id="LAQL01000018">
    <property type="protein sequence ID" value="KLN59185.1"/>
    <property type="molecule type" value="Genomic_DNA"/>
</dbReference>
<keyword evidence="1" id="KW-0812">Transmembrane</keyword>
<keyword evidence="1" id="KW-0472">Membrane</keyword>
<dbReference type="Proteomes" id="UP000035444">
    <property type="component" value="Unassembled WGS sequence"/>
</dbReference>
<feature type="domain" description="DUF3592" evidence="2">
    <location>
        <begin position="53"/>
        <end position="128"/>
    </location>
</feature>
<gene>
    <name evidence="3" type="ORF">WH96_18735</name>
</gene>
<evidence type="ECO:0000313" key="3">
    <source>
        <dbReference type="EMBL" id="KLN59185.1"/>
    </source>
</evidence>
<dbReference type="Pfam" id="PF12158">
    <property type="entry name" value="DUF3592"/>
    <property type="match status" value="1"/>
</dbReference>
<evidence type="ECO:0000259" key="2">
    <source>
        <dbReference type="Pfam" id="PF12158"/>
    </source>
</evidence>
<sequence length="152" mass="17291">MQEFWTDLLNGELYAVLSACIAYVLLMGMVSITTCFRIRRWPQTIGKLTEDGVSSIGSYDERMHTARVRYEYSVDDTPYTGERLSPFILRATGTTMAKWQKKGIQRHEGDHVTVFYNPALPRKSYLIVPTLTGIGGIFLLVAIVVIVFWFAM</sequence>
<dbReference type="AlphaFoldDB" id="A0A0H2MR69"/>
<evidence type="ECO:0000256" key="1">
    <source>
        <dbReference type="SAM" id="Phobius"/>
    </source>
</evidence>
<feature type="transmembrane region" description="Helical" evidence="1">
    <location>
        <begin position="125"/>
        <end position="151"/>
    </location>
</feature>